<dbReference type="GO" id="GO:0044283">
    <property type="term" value="P:small molecule biosynthetic process"/>
    <property type="evidence" value="ECO:0007669"/>
    <property type="project" value="UniProtKB-ARBA"/>
</dbReference>
<dbReference type="STRING" id="1835702.A0A1F5LGY2"/>
<dbReference type="InterPro" id="IPR044861">
    <property type="entry name" value="IPNS-like_FE2OG_OXY"/>
</dbReference>
<accession>A0A1F5LGY2</accession>
<dbReference type="AlphaFoldDB" id="A0A1F5LGY2"/>
<keyword evidence="2" id="KW-0479">Metal-binding</keyword>
<dbReference type="Proteomes" id="UP000177622">
    <property type="component" value="Unassembled WGS sequence"/>
</dbReference>
<dbReference type="RefSeq" id="XP_022487643.1">
    <property type="nucleotide sequence ID" value="XM_022632583.1"/>
</dbReference>
<comment type="caution">
    <text evidence="4">The sequence shown here is derived from an EMBL/GenBank/DDBJ whole genome shotgun (WGS) entry which is preliminary data.</text>
</comment>
<organism evidence="4 5">
    <name type="scientific">Penicillium arizonense</name>
    <dbReference type="NCBI Taxonomy" id="1835702"/>
    <lineage>
        <taxon>Eukaryota</taxon>
        <taxon>Fungi</taxon>
        <taxon>Dikarya</taxon>
        <taxon>Ascomycota</taxon>
        <taxon>Pezizomycotina</taxon>
        <taxon>Eurotiomycetes</taxon>
        <taxon>Eurotiomycetidae</taxon>
        <taxon>Eurotiales</taxon>
        <taxon>Aspergillaceae</taxon>
        <taxon>Penicillium</taxon>
    </lineage>
</organism>
<evidence type="ECO:0000259" key="3">
    <source>
        <dbReference type="PROSITE" id="PS51471"/>
    </source>
</evidence>
<dbReference type="OrthoDB" id="627829at2759"/>
<keyword evidence="2" id="KW-0408">Iron</keyword>
<dbReference type="PANTHER" id="PTHR47990">
    <property type="entry name" value="2-OXOGLUTARATE (2OG) AND FE(II)-DEPENDENT OXYGENASE SUPERFAMILY PROTEIN-RELATED"/>
    <property type="match status" value="1"/>
</dbReference>
<comment type="similarity">
    <text evidence="1 2">Belongs to the iron/ascorbate-dependent oxidoreductase family.</text>
</comment>
<reference evidence="4 5" key="1">
    <citation type="journal article" date="2016" name="Sci. Rep.">
        <title>Penicillium arizonense, a new, genome sequenced fungal species, reveals a high chemical diversity in secreted metabolites.</title>
        <authorList>
            <person name="Grijseels S."/>
            <person name="Nielsen J.C."/>
            <person name="Randelovic M."/>
            <person name="Nielsen J."/>
            <person name="Nielsen K.F."/>
            <person name="Workman M."/>
            <person name="Frisvad J.C."/>
        </authorList>
    </citation>
    <scope>NUCLEOTIDE SEQUENCE [LARGE SCALE GENOMIC DNA]</scope>
    <source>
        <strain evidence="4 5">CBS 141311</strain>
    </source>
</reference>
<protein>
    <recommendedName>
        <fullName evidence="3">Fe2OG dioxygenase domain-containing protein</fullName>
    </recommendedName>
</protein>
<dbReference type="EMBL" id="LXJU01000011">
    <property type="protein sequence ID" value="OGE52201.1"/>
    <property type="molecule type" value="Genomic_DNA"/>
</dbReference>
<dbReference type="GeneID" id="34577317"/>
<keyword evidence="5" id="KW-1185">Reference proteome</keyword>
<dbReference type="GO" id="GO:0016491">
    <property type="term" value="F:oxidoreductase activity"/>
    <property type="evidence" value="ECO:0007669"/>
    <property type="project" value="UniProtKB-KW"/>
</dbReference>
<keyword evidence="2" id="KW-0560">Oxidoreductase</keyword>
<dbReference type="Gene3D" id="2.60.120.330">
    <property type="entry name" value="B-lactam Antibiotic, Isopenicillin N Synthase, Chain"/>
    <property type="match status" value="1"/>
</dbReference>
<dbReference type="GO" id="GO:0046872">
    <property type="term" value="F:metal ion binding"/>
    <property type="evidence" value="ECO:0007669"/>
    <property type="project" value="UniProtKB-KW"/>
</dbReference>
<dbReference type="PROSITE" id="PS51471">
    <property type="entry name" value="FE2OG_OXY"/>
    <property type="match status" value="1"/>
</dbReference>
<evidence type="ECO:0000313" key="5">
    <source>
        <dbReference type="Proteomes" id="UP000177622"/>
    </source>
</evidence>
<dbReference type="InterPro" id="IPR027443">
    <property type="entry name" value="IPNS-like_sf"/>
</dbReference>
<sequence>MAVNFSEIPMVDYALSKSPDTIPQFSAQLRDALVKVGFFYLVNHPIPPSLQWDLKDQSRQLFELSSEKKNKIGMKINKHFVGYVGMDESTTSNHKDHRESYTLGYECSPPGPDEPQYRNLRGPNAWPDKEDLPDFRHTMERYMAEVKSLADEFKLMVAQALDLETTELLQLFDDKPFDRLMLAKYVPPPSTSADHAAKCSEAKEIQGKGAHKDASWLTFLLPGSPHGGLEAMNAAGDWIPVPPRPGAMIINVGLQLEAMTDGVCSAAFHRVVTRPRDFLDHNGNDLGPRFSFALFHNISLELRKEKCLNIPPHIAALVTNDEVRRNAQIFLRRLFQRGCPGEGIFATRLKVHQQVTEKWYPDRLAEAQEPVVGPVSSSR</sequence>
<dbReference type="Pfam" id="PF03171">
    <property type="entry name" value="2OG-FeII_Oxy"/>
    <property type="match status" value="1"/>
</dbReference>
<evidence type="ECO:0000256" key="2">
    <source>
        <dbReference type="RuleBase" id="RU003682"/>
    </source>
</evidence>
<name>A0A1F5LGY2_PENAI</name>
<dbReference type="InterPro" id="IPR026992">
    <property type="entry name" value="DIOX_N"/>
</dbReference>
<dbReference type="SUPFAM" id="SSF51197">
    <property type="entry name" value="Clavaminate synthase-like"/>
    <property type="match status" value="1"/>
</dbReference>
<evidence type="ECO:0000313" key="4">
    <source>
        <dbReference type="EMBL" id="OGE52201.1"/>
    </source>
</evidence>
<gene>
    <name evidence="4" type="ORF">PENARI_c011G04838</name>
</gene>
<dbReference type="InterPro" id="IPR005123">
    <property type="entry name" value="Oxoglu/Fe-dep_dioxygenase_dom"/>
</dbReference>
<evidence type="ECO:0000256" key="1">
    <source>
        <dbReference type="ARBA" id="ARBA00008056"/>
    </source>
</evidence>
<proteinExistence type="inferred from homology"/>
<feature type="domain" description="Fe2OG dioxygenase" evidence="3">
    <location>
        <begin position="176"/>
        <end position="298"/>
    </location>
</feature>
<dbReference type="Pfam" id="PF14226">
    <property type="entry name" value="DIOX_N"/>
    <property type="match status" value="1"/>
</dbReference>
<dbReference type="InterPro" id="IPR050231">
    <property type="entry name" value="Iron_ascorbate_oxido_reductase"/>
</dbReference>